<organism evidence="9 10">
    <name type="scientific">Rhynchospora pubera</name>
    <dbReference type="NCBI Taxonomy" id="906938"/>
    <lineage>
        <taxon>Eukaryota</taxon>
        <taxon>Viridiplantae</taxon>
        <taxon>Streptophyta</taxon>
        <taxon>Embryophyta</taxon>
        <taxon>Tracheophyta</taxon>
        <taxon>Spermatophyta</taxon>
        <taxon>Magnoliopsida</taxon>
        <taxon>Liliopsida</taxon>
        <taxon>Poales</taxon>
        <taxon>Cyperaceae</taxon>
        <taxon>Cyperoideae</taxon>
        <taxon>Rhynchosporeae</taxon>
        <taxon>Rhynchospora</taxon>
    </lineage>
</organism>
<keyword evidence="4" id="KW-0119">Carbohydrate metabolism</keyword>
<evidence type="ECO:0000313" key="9">
    <source>
        <dbReference type="EMBL" id="KAJ4790484.1"/>
    </source>
</evidence>
<keyword evidence="7" id="KW-0472">Membrane</keyword>
<keyword evidence="7" id="KW-1133">Transmembrane helix</keyword>
<name>A0AAV8FBS5_9POAL</name>
<dbReference type="EC" id="3.2.1.14" evidence="2"/>
<dbReference type="Proteomes" id="UP001140206">
    <property type="component" value="Chromosome 2"/>
</dbReference>
<feature type="transmembrane region" description="Helical" evidence="7">
    <location>
        <begin position="54"/>
        <end position="79"/>
    </location>
</feature>
<keyword evidence="6" id="KW-0624">Polysaccharide degradation</keyword>
<comment type="catalytic activity">
    <reaction evidence="1">
        <text>Random endo-hydrolysis of N-acetyl-beta-D-glucosaminide (1-&gt;4)-beta-linkages in chitin and chitodextrins.</text>
        <dbReference type="EC" id="3.2.1.14"/>
    </reaction>
</comment>
<feature type="domain" description="Glycoside hydrolase family 19 catalytic" evidence="8">
    <location>
        <begin position="99"/>
        <end position="211"/>
    </location>
</feature>
<dbReference type="EMBL" id="JAMFTS010000002">
    <property type="protein sequence ID" value="KAJ4790484.1"/>
    <property type="molecule type" value="Genomic_DNA"/>
</dbReference>
<dbReference type="InterPro" id="IPR023346">
    <property type="entry name" value="Lysozyme-like_dom_sf"/>
</dbReference>
<protein>
    <recommendedName>
        <fullName evidence="2">chitinase</fullName>
        <ecNumber evidence="2">3.2.1.14</ecNumber>
    </recommendedName>
</protein>
<dbReference type="FunFam" id="3.30.20.10:FF:000001">
    <property type="entry name" value="Endochitinase (Chitinase)"/>
    <property type="match status" value="1"/>
</dbReference>
<evidence type="ECO:0000256" key="7">
    <source>
        <dbReference type="SAM" id="Phobius"/>
    </source>
</evidence>
<proteinExistence type="predicted"/>
<dbReference type="SUPFAM" id="SSF53955">
    <property type="entry name" value="Lysozyme-like"/>
    <property type="match status" value="1"/>
</dbReference>
<dbReference type="GO" id="GO:0008843">
    <property type="term" value="F:endochitinase activity"/>
    <property type="evidence" value="ECO:0007669"/>
    <property type="project" value="UniProtKB-EC"/>
</dbReference>
<keyword evidence="7" id="KW-0812">Transmembrane</keyword>
<dbReference type="Gene3D" id="1.10.530.10">
    <property type="match status" value="1"/>
</dbReference>
<keyword evidence="10" id="KW-1185">Reference proteome</keyword>
<dbReference type="InterPro" id="IPR000726">
    <property type="entry name" value="Glyco_hydro_19_cat"/>
</dbReference>
<evidence type="ECO:0000256" key="6">
    <source>
        <dbReference type="ARBA" id="ARBA00023326"/>
    </source>
</evidence>
<dbReference type="GO" id="GO:0006032">
    <property type="term" value="P:chitin catabolic process"/>
    <property type="evidence" value="ECO:0007669"/>
    <property type="project" value="InterPro"/>
</dbReference>
<keyword evidence="5" id="KW-0326">Glycosidase</keyword>
<evidence type="ECO:0000256" key="2">
    <source>
        <dbReference type="ARBA" id="ARBA00012729"/>
    </source>
</evidence>
<comment type="caution">
    <text evidence="9">The sequence shown here is derived from an EMBL/GenBank/DDBJ whole genome shotgun (WGS) entry which is preliminary data.</text>
</comment>
<evidence type="ECO:0000256" key="4">
    <source>
        <dbReference type="ARBA" id="ARBA00023277"/>
    </source>
</evidence>
<feature type="domain" description="Glycoside hydrolase family 19 catalytic" evidence="8">
    <location>
        <begin position="220"/>
        <end position="266"/>
    </location>
</feature>
<evidence type="ECO:0000256" key="1">
    <source>
        <dbReference type="ARBA" id="ARBA00000822"/>
    </source>
</evidence>
<dbReference type="CDD" id="cd00325">
    <property type="entry name" value="chitinase_GH19"/>
    <property type="match status" value="1"/>
</dbReference>
<reference evidence="9" key="1">
    <citation type="submission" date="2022-08" db="EMBL/GenBank/DDBJ databases">
        <authorList>
            <person name="Marques A."/>
        </authorList>
    </citation>
    <scope>NUCLEOTIDE SEQUENCE</scope>
    <source>
        <strain evidence="9">RhyPub2mFocal</strain>
        <tissue evidence="9">Leaves</tissue>
    </source>
</reference>
<dbReference type="AlphaFoldDB" id="A0AAV8FBS5"/>
<accession>A0AAV8FBS5</accession>
<dbReference type="PANTHER" id="PTHR22595:SF193">
    <property type="entry name" value="ENDOCHITINASE EP3"/>
    <property type="match status" value="1"/>
</dbReference>
<evidence type="ECO:0000256" key="3">
    <source>
        <dbReference type="ARBA" id="ARBA00022801"/>
    </source>
</evidence>
<gene>
    <name evidence="9" type="ORF">LUZ62_041730</name>
</gene>
<dbReference type="Gene3D" id="3.30.20.10">
    <property type="entry name" value="Endochitinase, domain 2"/>
    <property type="match status" value="1"/>
</dbReference>
<feature type="transmembrane region" description="Helical" evidence="7">
    <location>
        <begin position="12"/>
        <end position="34"/>
    </location>
</feature>
<dbReference type="GO" id="GO:0000272">
    <property type="term" value="P:polysaccharide catabolic process"/>
    <property type="evidence" value="ECO:0007669"/>
    <property type="project" value="UniProtKB-KW"/>
</dbReference>
<dbReference type="Pfam" id="PF00182">
    <property type="entry name" value="Glyco_hydro_19"/>
    <property type="match status" value="2"/>
</dbReference>
<evidence type="ECO:0000313" key="10">
    <source>
        <dbReference type="Proteomes" id="UP001140206"/>
    </source>
</evidence>
<keyword evidence="3" id="KW-0378">Hydrolase</keyword>
<evidence type="ECO:0000259" key="8">
    <source>
        <dbReference type="Pfam" id="PF00182"/>
    </source>
</evidence>
<evidence type="ECO:0000256" key="5">
    <source>
        <dbReference type="ARBA" id="ARBA00023295"/>
    </source>
</evidence>
<dbReference type="PANTHER" id="PTHR22595">
    <property type="entry name" value="CHITINASE-RELATED"/>
    <property type="match status" value="1"/>
</dbReference>
<dbReference type="GO" id="GO:0016998">
    <property type="term" value="P:cell wall macromolecule catabolic process"/>
    <property type="evidence" value="ECO:0007669"/>
    <property type="project" value="InterPro"/>
</dbReference>
<sequence length="266" mass="29067">MPRRQPKQAKTAAAQLAYAAASTATAALVMLIAVQGARQARAMLMLHRHRRPKLAKIVAAQLANAVVSMDIVALVMLIAEQGARRVHAIPHHRPMVSIGSYPAFGRTGTVDDSKREIAAFFAHVTHETYYLCYIEEIGGTSHNYCDSSNTQYPCVPGKNYYGRGPIQISWNFNYGPAGKSIGFDGLGSPETVAKDPIISFKTAVWDWMENVHPLLVSGQGFGATIRSINGPLECDGKNPTTVNLRVGYYKYYCQMFGVDPGQNLTC</sequence>